<evidence type="ECO:0000256" key="2">
    <source>
        <dbReference type="SAM" id="MobiDB-lite"/>
    </source>
</evidence>
<keyword evidence="5" id="KW-1185">Reference proteome</keyword>
<dbReference type="EMBL" id="CAJJDM010000020">
    <property type="protein sequence ID" value="CAD8054727.1"/>
    <property type="molecule type" value="Genomic_DNA"/>
</dbReference>
<dbReference type="PROSITE" id="PS50969">
    <property type="entry name" value="FCP1"/>
    <property type="match status" value="1"/>
</dbReference>
<dbReference type="NCBIfam" id="TIGR02251">
    <property type="entry name" value="HIF-SF_euk"/>
    <property type="match status" value="1"/>
</dbReference>
<dbReference type="Proteomes" id="UP000688137">
    <property type="component" value="Unassembled WGS sequence"/>
</dbReference>
<dbReference type="AlphaFoldDB" id="A0A8S1KJ33"/>
<accession>A0A8S1KJ33</accession>
<dbReference type="PANTHER" id="PTHR12210">
    <property type="entry name" value="DULLARD PROTEIN PHOSPHATASE"/>
    <property type="match status" value="1"/>
</dbReference>
<protein>
    <recommendedName>
        <fullName evidence="3">FCP1 homology domain-containing protein</fullName>
    </recommendedName>
</protein>
<name>A0A8S1KJ33_PARPR</name>
<dbReference type="InterPro" id="IPR004274">
    <property type="entry name" value="FCP1_dom"/>
</dbReference>
<dbReference type="GO" id="GO:0016791">
    <property type="term" value="F:phosphatase activity"/>
    <property type="evidence" value="ECO:0007669"/>
    <property type="project" value="InterPro"/>
</dbReference>
<evidence type="ECO:0000259" key="3">
    <source>
        <dbReference type="PROSITE" id="PS50969"/>
    </source>
</evidence>
<gene>
    <name evidence="4" type="ORF">PPRIM_AZ9-3.1.T0220177</name>
</gene>
<keyword evidence="1" id="KW-0175">Coiled coil</keyword>
<evidence type="ECO:0000313" key="5">
    <source>
        <dbReference type="Proteomes" id="UP000688137"/>
    </source>
</evidence>
<reference evidence="4" key="1">
    <citation type="submission" date="2021-01" db="EMBL/GenBank/DDBJ databases">
        <authorList>
            <consortium name="Genoscope - CEA"/>
            <person name="William W."/>
        </authorList>
    </citation>
    <scope>NUCLEOTIDE SEQUENCE</scope>
</reference>
<dbReference type="InterPro" id="IPR011948">
    <property type="entry name" value="Dullard_phosphatase"/>
</dbReference>
<evidence type="ECO:0000313" key="4">
    <source>
        <dbReference type="EMBL" id="CAD8054727.1"/>
    </source>
</evidence>
<feature type="region of interest" description="Disordered" evidence="2">
    <location>
        <begin position="205"/>
        <end position="225"/>
    </location>
</feature>
<dbReference type="CDD" id="cd07521">
    <property type="entry name" value="HAD_FCP1-like"/>
    <property type="match status" value="1"/>
</dbReference>
<evidence type="ECO:0000256" key="1">
    <source>
        <dbReference type="SAM" id="Coils"/>
    </source>
</evidence>
<proteinExistence type="predicted"/>
<dbReference type="SMART" id="SM00577">
    <property type="entry name" value="CPDc"/>
    <property type="match status" value="1"/>
</dbReference>
<organism evidence="4 5">
    <name type="scientific">Paramecium primaurelia</name>
    <dbReference type="NCBI Taxonomy" id="5886"/>
    <lineage>
        <taxon>Eukaryota</taxon>
        <taxon>Sar</taxon>
        <taxon>Alveolata</taxon>
        <taxon>Ciliophora</taxon>
        <taxon>Intramacronucleata</taxon>
        <taxon>Oligohymenophorea</taxon>
        <taxon>Peniculida</taxon>
        <taxon>Parameciidae</taxon>
        <taxon>Paramecium</taxon>
    </lineage>
</organism>
<dbReference type="OMA" id="HNYTKST"/>
<feature type="coiled-coil region" evidence="1">
    <location>
        <begin position="305"/>
        <end position="332"/>
    </location>
</feature>
<dbReference type="Pfam" id="PF03031">
    <property type="entry name" value="NIF"/>
    <property type="match status" value="1"/>
</dbReference>
<dbReference type="InterPro" id="IPR050365">
    <property type="entry name" value="TIM50"/>
</dbReference>
<sequence length="727" mass="86219">MSFGKGKITFIQNKKLEEVVLETLKIQSKNNEEAKKLYMNDIQLELTSQQKVSSINQNNYSKLQNKVDQVQEKQNLQQNNKVYSSPALQKYQVNPKKAQESNVYRLKQKQYRRHQNENQKKKLRVLQKSRISRYFKSTYKIMSIFLFYQNKQTFYSKYQNLKMMYKTTQNCSYADLISRQGIQDNYRSIITIDKENSYALLQKKKQYQNRESSNSNQQKNENRSNSGLFKSASLQQFYRAQSAVEKNSYQNYKGNQQQINQMKNVSYLSLLQQSGYQLKHNYTKSTKELNNKWIDFLSNENQRQKSFENQAYKRLNEKLEYLEKKFNQLKDSFANVSESQQDKKTDRIKQKQYSMVTKYFPQKFIQQQKNVSQEESKVTKDIKSIFNIYSQMKDIKSYTSNSQLLKQSQDKNTGLLQDFVTQIKKNSNKNSQLLKGSQINETNQTFNKSERQQSMDSKYFYLNKISETQPNEPFLYYISTVIQAIKSKKPTELDELIKDHFSQTYQGLIYANRLVIQFDPNKVIYLPKSNHLKTIVFDLDETLIHCNSNLSIQGDIILPITFPNNETIQASINIRPYAKQILKTLSKDFEIIIFTASHSCYANMVIDYLDPKKQWISHRLFREHCIQTREGAYIKDLRILGNRKLCDVLLVDNASYSFNKQIDNGIPIISYYNNKEDQELLHLQNYLLNFRSVKDVRDLNQKQLKLKQFLDYSDFDDLQNNLKDIYF</sequence>
<feature type="compositionally biased region" description="Low complexity" evidence="2">
    <location>
        <begin position="209"/>
        <end position="225"/>
    </location>
</feature>
<feature type="domain" description="FCP1 homology" evidence="3">
    <location>
        <begin position="528"/>
        <end position="690"/>
    </location>
</feature>
<dbReference type="FunFam" id="3.40.50.1000:FF:000121">
    <property type="entry name" value="Uncharacterized protein"/>
    <property type="match status" value="1"/>
</dbReference>
<comment type="caution">
    <text evidence="4">The sequence shown here is derived from an EMBL/GenBank/DDBJ whole genome shotgun (WGS) entry which is preliminary data.</text>
</comment>